<gene>
    <name evidence="3" type="primary">LOC125179548</name>
</gene>
<evidence type="ECO:0000256" key="1">
    <source>
        <dbReference type="SAM" id="Phobius"/>
    </source>
</evidence>
<protein>
    <submittedName>
        <fullName evidence="3">Uncharacterized protein LOC125179548</fullName>
    </submittedName>
</protein>
<organism evidence="2 3">
    <name type="scientific">Hyalella azteca</name>
    <name type="common">Amphipod</name>
    <dbReference type="NCBI Taxonomy" id="294128"/>
    <lineage>
        <taxon>Eukaryota</taxon>
        <taxon>Metazoa</taxon>
        <taxon>Ecdysozoa</taxon>
        <taxon>Arthropoda</taxon>
        <taxon>Crustacea</taxon>
        <taxon>Multicrustacea</taxon>
        <taxon>Malacostraca</taxon>
        <taxon>Eumalacostraca</taxon>
        <taxon>Peracarida</taxon>
        <taxon>Amphipoda</taxon>
        <taxon>Senticaudata</taxon>
        <taxon>Talitrida</taxon>
        <taxon>Talitroidea</taxon>
        <taxon>Hyalellidae</taxon>
        <taxon>Hyalella</taxon>
    </lineage>
</organism>
<sequence length="356" mass="40251">MADRGNATTIKTYKSQRKRLYEAEVVRMELTSFTLLCDFDLTIYPFGVHPCMYNITLNDQSDNGPYFNMSATQLELKEQRMSLFMVRYSCFQVPSNSTPRTITVTVLLESLFGGFVLSIFAPVVVITTIGVSTLLYAFENFQDRIAVTLACLIVEAGLYSQICVVIPISAAPKFVDIYFFYGILRMFFVCLNHLGVYRWLIAFKDRKAKDLAKRNELALQSNVEPTGAVKGGVKSDIGGKEIKSLRSTNEGPFFNSNMITPVYSTRENLTGGDVSTKVANTPKDKIFSKFPCNAWEDNEEAEKKYAAIYKRFTIKSYFYFVAGVVFDFVFFGLSGYVIMMLRNKVFIQYPACNSST</sequence>
<keyword evidence="1" id="KW-0812">Transmembrane</keyword>
<dbReference type="Proteomes" id="UP000694843">
    <property type="component" value="Unplaced"/>
</dbReference>
<accession>A0A979FY54</accession>
<feature type="transmembrane region" description="Helical" evidence="1">
    <location>
        <begin position="177"/>
        <end position="200"/>
    </location>
</feature>
<dbReference type="RefSeq" id="XP_047741576.1">
    <property type="nucleotide sequence ID" value="XM_047885620.1"/>
</dbReference>
<dbReference type="OrthoDB" id="6382268at2759"/>
<feature type="transmembrane region" description="Helical" evidence="1">
    <location>
        <begin position="317"/>
        <end position="339"/>
    </location>
</feature>
<keyword evidence="2" id="KW-1185">Reference proteome</keyword>
<evidence type="ECO:0000313" key="2">
    <source>
        <dbReference type="Proteomes" id="UP000694843"/>
    </source>
</evidence>
<keyword evidence="1" id="KW-1133">Transmembrane helix</keyword>
<dbReference type="KEGG" id="hazt:125179548"/>
<feature type="transmembrane region" description="Helical" evidence="1">
    <location>
        <begin position="145"/>
        <end position="171"/>
    </location>
</feature>
<name>A0A979FY54_HYAAZ</name>
<keyword evidence="1" id="KW-0472">Membrane</keyword>
<dbReference type="AlphaFoldDB" id="A0A979FY54"/>
<evidence type="ECO:0000313" key="3">
    <source>
        <dbReference type="RefSeq" id="XP_047741576.1"/>
    </source>
</evidence>
<reference evidence="3" key="1">
    <citation type="submission" date="2025-08" db="UniProtKB">
        <authorList>
            <consortium name="RefSeq"/>
        </authorList>
    </citation>
    <scope>IDENTIFICATION</scope>
    <source>
        <tissue evidence="3">Whole organism</tissue>
    </source>
</reference>
<dbReference type="GeneID" id="125179548"/>
<proteinExistence type="predicted"/>
<feature type="transmembrane region" description="Helical" evidence="1">
    <location>
        <begin position="115"/>
        <end position="138"/>
    </location>
</feature>